<evidence type="ECO:0000313" key="2">
    <source>
        <dbReference type="EMBL" id="QGJ92749.1"/>
    </source>
</evidence>
<gene>
    <name evidence="2" type="primary">79</name>
    <name evidence="2" type="ORF">PBI_MEGAN_79</name>
</gene>
<proteinExistence type="predicted"/>
<feature type="compositionally biased region" description="Acidic residues" evidence="1">
    <location>
        <begin position="137"/>
        <end position="161"/>
    </location>
</feature>
<accession>A0A649VL15</accession>
<sequence>MARAHMVKTSRKEHICGRGNHVIPKGDGYYHASPGFRRRKPLIRCLQHPFRPSELTTSAASEPMAAVEAFEDAAAAGFDSFADLVSAWDELKEAAESYLQDREYALEAWEHGNSMLEELRDQAQEAYDELDGHSIEEQDEPDEPDDEPEDTDSDEWAEWEEANSAREEWRQALDDATDEALSVAGSVTF</sequence>
<dbReference type="KEGG" id="vg:80005036"/>
<evidence type="ECO:0000256" key="1">
    <source>
        <dbReference type="SAM" id="MobiDB-lite"/>
    </source>
</evidence>
<organism evidence="2 3">
    <name type="scientific">Microbacterium phage Megan</name>
    <dbReference type="NCBI Taxonomy" id="2656551"/>
    <lineage>
        <taxon>Viruses</taxon>
        <taxon>Duplodnaviria</taxon>
        <taxon>Heunggongvirae</taxon>
        <taxon>Uroviricota</taxon>
        <taxon>Caudoviricetes</taxon>
        <taxon>Hodgkinviridae</taxon>
        <taxon>Meganvirus</taxon>
        <taxon>Meganvirus megan</taxon>
    </lineage>
</organism>
<keyword evidence="3" id="KW-1185">Reference proteome</keyword>
<protein>
    <submittedName>
        <fullName evidence="2">Uncharacterized protein</fullName>
    </submittedName>
</protein>
<dbReference type="GeneID" id="80005036"/>
<name>A0A649VL15_9CAUD</name>
<dbReference type="EMBL" id="MN586020">
    <property type="protein sequence ID" value="QGJ92749.1"/>
    <property type="molecule type" value="Genomic_DNA"/>
</dbReference>
<dbReference type="RefSeq" id="YP_010751370.1">
    <property type="nucleotide sequence ID" value="NC_073368.1"/>
</dbReference>
<reference evidence="2 3" key="1">
    <citation type="submission" date="2019-10" db="EMBL/GenBank/DDBJ databases">
        <authorList>
            <person name="Abad L.A."/>
            <person name="AUll H.A."/>
            <person name="Garlena R.A."/>
            <person name="Russell D.A."/>
            <person name="Pope W.H."/>
            <person name="Jacobs-Sera D."/>
            <person name="Hatfull G.F."/>
        </authorList>
    </citation>
    <scope>NUCLEOTIDE SEQUENCE [LARGE SCALE GENOMIC DNA]</scope>
</reference>
<evidence type="ECO:0000313" key="3">
    <source>
        <dbReference type="Proteomes" id="UP000425388"/>
    </source>
</evidence>
<feature type="region of interest" description="Disordered" evidence="1">
    <location>
        <begin position="132"/>
        <end position="167"/>
    </location>
</feature>
<dbReference type="Proteomes" id="UP000425388">
    <property type="component" value="Segment"/>
</dbReference>